<feature type="transmembrane region" description="Helical" evidence="5">
    <location>
        <begin position="159"/>
        <end position="183"/>
    </location>
</feature>
<feature type="transmembrane region" description="Helical" evidence="5">
    <location>
        <begin position="119"/>
        <end position="138"/>
    </location>
</feature>
<comment type="subcellular location">
    <subcellularLocation>
        <location evidence="1">Cell membrane</location>
        <topology evidence="1">Multi-pass membrane protein</topology>
    </subcellularLocation>
</comment>
<evidence type="ECO:0000256" key="2">
    <source>
        <dbReference type="ARBA" id="ARBA00022692"/>
    </source>
</evidence>
<feature type="transmembrane region" description="Helical" evidence="5">
    <location>
        <begin position="195"/>
        <end position="215"/>
    </location>
</feature>
<dbReference type="InterPro" id="IPR036259">
    <property type="entry name" value="MFS_trans_sf"/>
</dbReference>
<keyword evidence="3 5" id="KW-1133">Transmembrane helix</keyword>
<feature type="transmembrane region" description="Helical" evidence="5">
    <location>
        <begin position="307"/>
        <end position="328"/>
    </location>
</feature>
<evidence type="ECO:0000256" key="1">
    <source>
        <dbReference type="ARBA" id="ARBA00004651"/>
    </source>
</evidence>
<organism evidence="7 8">
    <name type="scientific">Tsukamurella pseudospumae</name>
    <dbReference type="NCBI Taxonomy" id="239498"/>
    <lineage>
        <taxon>Bacteria</taxon>
        <taxon>Bacillati</taxon>
        <taxon>Actinomycetota</taxon>
        <taxon>Actinomycetes</taxon>
        <taxon>Mycobacteriales</taxon>
        <taxon>Tsukamurellaceae</taxon>
        <taxon>Tsukamurella</taxon>
    </lineage>
</organism>
<dbReference type="InterPro" id="IPR010645">
    <property type="entry name" value="MFS_4"/>
</dbReference>
<dbReference type="Pfam" id="PF06779">
    <property type="entry name" value="MFS_4"/>
    <property type="match status" value="1"/>
</dbReference>
<dbReference type="InterPro" id="IPR020846">
    <property type="entry name" value="MFS_dom"/>
</dbReference>
<gene>
    <name evidence="7" type="ORF">AXK60_23590</name>
</gene>
<dbReference type="STRING" id="239498.AXK60_23590"/>
<dbReference type="PANTHER" id="PTHR23537">
    <property type="match status" value="1"/>
</dbReference>
<dbReference type="PANTHER" id="PTHR23537:SF1">
    <property type="entry name" value="SUGAR TRANSPORTER"/>
    <property type="match status" value="1"/>
</dbReference>
<comment type="caution">
    <text evidence="7">The sequence shown here is derived from an EMBL/GenBank/DDBJ whole genome shotgun (WGS) entry which is preliminary data.</text>
</comment>
<proteinExistence type="predicted"/>
<dbReference type="GO" id="GO:0005886">
    <property type="term" value="C:plasma membrane"/>
    <property type="evidence" value="ECO:0007669"/>
    <property type="project" value="UniProtKB-SubCell"/>
</dbReference>
<feature type="transmembrane region" description="Helical" evidence="5">
    <location>
        <begin position="29"/>
        <end position="47"/>
    </location>
</feature>
<dbReference type="Gene3D" id="1.20.1250.20">
    <property type="entry name" value="MFS general substrate transporter like domains"/>
    <property type="match status" value="2"/>
</dbReference>
<evidence type="ECO:0000313" key="7">
    <source>
        <dbReference type="EMBL" id="KXP13821.1"/>
    </source>
</evidence>
<evidence type="ECO:0000259" key="6">
    <source>
        <dbReference type="PROSITE" id="PS50850"/>
    </source>
</evidence>
<protein>
    <recommendedName>
        <fullName evidence="6">Major facilitator superfamily (MFS) profile domain-containing protein</fullName>
    </recommendedName>
</protein>
<reference evidence="8" key="1">
    <citation type="submission" date="2016-02" db="EMBL/GenBank/DDBJ databases">
        <authorList>
            <person name="Wen L."/>
            <person name="He K."/>
            <person name="Yang H."/>
        </authorList>
    </citation>
    <scope>NUCLEOTIDE SEQUENCE [LARGE SCALE GENOMIC DNA]</scope>
    <source>
        <strain evidence="8">JCM 15929</strain>
    </source>
</reference>
<feature type="transmembrane region" description="Helical" evidence="5">
    <location>
        <begin position="247"/>
        <end position="271"/>
    </location>
</feature>
<feature type="domain" description="Major facilitator superfamily (MFS) profile" evidence="6">
    <location>
        <begin position="1"/>
        <end position="331"/>
    </location>
</feature>
<dbReference type="SUPFAM" id="SSF103473">
    <property type="entry name" value="MFS general substrate transporter"/>
    <property type="match status" value="1"/>
</dbReference>
<accession>A0A138ATP8</accession>
<name>A0A138ATP8_9ACTN</name>
<evidence type="ECO:0000313" key="8">
    <source>
        <dbReference type="Proteomes" id="UP000070258"/>
    </source>
</evidence>
<keyword evidence="4 5" id="KW-0472">Membrane</keyword>
<sequence length="342" mass="35455">MVATANYAGYLLGAVALTIRPRWGSQPRFIVATALSLFISEIAMVLLDSPVWWSVWRLIAGAASAGLFVCCVQQLARINADKRRLALLTGIGFSGVGIGIALTGFVVLAMAEFADWKQMWLVLAVVTACLLIPIVRLAPRERIPGPQGELLDQHENLPGWRSVLALYFLEGVGYIVVGTFLVASVVSTAGDRFGPISWIIAGVAAAPGTIIWTALGQKIGIRPALAAALALQAIGAAIPALSGGAPAALVAAALFGGTFMGVTALAIQIGVELRGANAGGPLTAVYGLGQMLGPVVVAPVLGSAFTAAFGIAAAIVSAAVIVTILVHIRHERHIKKQVQQYV</sequence>
<evidence type="ECO:0000256" key="3">
    <source>
        <dbReference type="ARBA" id="ARBA00022989"/>
    </source>
</evidence>
<feature type="transmembrane region" description="Helical" evidence="5">
    <location>
        <begin position="85"/>
        <end position="107"/>
    </location>
</feature>
<evidence type="ECO:0000256" key="4">
    <source>
        <dbReference type="ARBA" id="ARBA00023136"/>
    </source>
</evidence>
<dbReference type="EMBL" id="LSRF01000011">
    <property type="protein sequence ID" value="KXP13821.1"/>
    <property type="molecule type" value="Genomic_DNA"/>
</dbReference>
<dbReference type="Proteomes" id="UP000070258">
    <property type="component" value="Unassembled WGS sequence"/>
</dbReference>
<keyword evidence="2 5" id="KW-0812">Transmembrane</keyword>
<dbReference type="GO" id="GO:0022857">
    <property type="term" value="F:transmembrane transporter activity"/>
    <property type="evidence" value="ECO:0007669"/>
    <property type="project" value="InterPro"/>
</dbReference>
<feature type="transmembrane region" description="Helical" evidence="5">
    <location>
        <begin position="224"/>
        <end position="241"/>
    </location>
</feature>
<evidence type="ECO:0000256" key="5">
    <source>
        <dbReference type="SAM" id="Phobius"/>
    </source>
</evidence>
<dbReference type="AlphaFoldDB" id="A0A138ATP8"/>
<dbReference type="PROSITE" id="PS50850">
    <property type="entry name" value="MFS"/>
    <property type="match status" value="1"/>
</dbReference>
<feature type="transmembrane region" description="Helical" evidence="5">
    <location>
        <begin position="53"/>
        <end position="73"/>
    </location>
</feature>